<dbReference type="InterPro" id="IPR006073">
    <property type="entry name" value="GTP-bd"/>
</dbReference>
<dbReference type="InterPro" id="IPR027417">
    <property type="entry name" value="P-loop_NTPase"/>
</dbReference>
<name>A0ABD2JDY8_9BILA</name>
<dbReference type="InterPro" id="IPR015946">
    <property type="entry name" value="KH_dom-like_a/b"/>
</dbReference>
<dbReference type="Proteomes" id="UP001620626">
    <property type="component" value="Unassembled WGS sequence"/>
</dbReference>
<evidence type="ECO:0000313" key="5">
    <source>
        <dbReference type="EMBL" id="KAL3088764.1"/>
    </source>
</evidence>
<reference evidence="5 6" key="1">
    <citation type="submission" date="2024-10" db="EMBL/GenBank/DDBJ databases">
        <authorList>
            <person name="Kim D."/>
        </authorList>
    </citation>
    <scope>NUCLEOTIDE SEQUENCE [LARGE SCALE GENOMIC DNA]</scope>
    <source>
        <strain evidence="5">BH-2024</strain>
    </source>
</reference>
<feature type="compositionally biased region" description="Basic residues" evidence="3">
    <location>
        <begin position="461"/>
        <end position="474"/>
    </location>
</feature>
<keyword evidence="6" id="KW-1185">Reference proteome</keyword>
<dbReference type="SUPFAM" id="SSF52540">
    <property type="entry name" value="P-loop containing nucleoside triphosphate hydrolases"/>
    <property type="match status" value="1"/>
</dbReference>
<dbReference type="Gene3D" id="3.40.50.300">
    <property type="entry name" value="P-loop containing nucleotide triphosphate hydrolases"/>
    <property type="match status" value="1"/>
</dbReference>
<organism evidence="5 6">
    <name type="scientific">Heterodera trifolii</name>
    <dbReference type="NCBI Taxonomy" id="157864"/>
    <lineage>
        <taxon>Eukaryota</taxon>
        <taxon>Metazoa</taxon>
        <taxon>Ecdysozoa</taxon>
        <taxon>Nematoda</taxon>
        <taxon>Chromadorea</taxon>
        <taxon>Rhabditida</taxon>
        <taxon>Tylenchina</taxon>
        <taxon>Tylenchomorpha</taxon>
        <taxon>Tylenchoidea</taxon>
        <taxon>Heteroderidae</taxon>
        <taxon>Heteroderinae</taxon>
        <taxon>Heterodera</taxon>
    </lineage>
</organism>
<dbReference type="PRINTS" id="PR00326">
    <property type="entry name" value="GTP1OBG"/>
</dbReference>
<feature type="region of interest" description="Disordered" evidence="3">
    <location>
        <begin position="392"/>
        <end position="432"/>
    </location>
</feature>
<feature type="domain" description="G" evidence="4">
    <location>
        <begin position="7"/>
        <end position="130"/>
    </location>
</feature>
<evidence type="ECO:0000313" key="6">
    <source>
        <dbReference type="Proteomes" id="UP001620626"/>
    </source>
</evidence>
<gene>
    <name evidence="5" type="ORF">niasHT_027907</name>
</gene>
<feature type="region of interest" description="Disordered" evidence="3">
    <location>
        <begin position="446"/>
        <end position="474"/>
    </location>
</feature>
<evidence type="ECO:0000256" key="1">
    <source>
        <dbReference type="ARBA" id="ARBA00022741"/>
    </source>
</evidence>
<keyword evidence="2" id="KW-0342">GTP-binding</keyword>
<dbReference type="InterPro" id="IPR005662">
    <property type="entry name" value="GTPase_Era-like"/>
</dbReference>
<dbReference type="Pfam" id="PF01926">
    <property type="entry name" value="MMR_HSR1"/>
    <property type="match status" value="1"/>
</dbReference>
<comment type="caution">
    <text evidence="5">The sequence shown here is derived from an EMBL/GenBank/DDBJ whole genome shotgun (WGS) entry which is preliminary data.</text>
</comment>
<keyword evidence="1" id="KW-0547">Nucleotide-binding</keyword>
<sequence>MSHCALRVAMIGAPNVGKSALTNALIRTNVCAVSKLIDTTRRNTVAALTEDMFQLVVVDSPGLIGTGHARKMAGVSSDEPILAGPAYAIERAEHILVVHDVTMPGKFLSHRLLYFLNRFAHIPTSLVLNKVDLVTDRGELAELAHILTEGTVGGHLIKTEPVKLGKLGAMIARNRSANNDNVAGGAAVAGADGSEEDDDAVVGGIHPPQRQGRDAEWHRQYNQLISIPAHRANWTTTRKLFGDQLGWSQFSALFFASALRGDGIDPLRQHLRSVAKGVDKWRMRAKDISTSDPRMLCAEHTRSALLNRCPAYIAYALRTRITEWEESERGGTLRIAVDVFCDKERWVTVVGSVAEEIEREQCELMARLFGMPVQFRLFICGPDRKRRHVFNDGTEQQQQRHGQENVDGTTNGRRGPPQKWRRPEGEEDEMGNVNMTFEQHVLLGRVGGGNEVADGTESAAKRRPNYTNKSRKRF</sequence>
<dbReference type="Gene3D" id="3.30.300.20">
    <property type="match status" value="1"/>
</dbReference>
<dbReference type="SUPFAM" id="SSF54814">
    <property type="entry name" value="Prokaryotic type KH domain (KH-domain type II)"/>
    <property type="match status" value="1"/>
</dbReference>
<dbReference type="InterPro" id="IPR009019">
    <property type="entry name" value="KH_sf_prok-type"/>
</dbReference>
<dbReference type="PANTHER" id="PTHR42698">
    <property type="entry name" value="GTPASE ERA"/>
    <property type="match status" value="1"/>
</dbReference>
<dbReference type="EMBL" id="JBICBT010000996">
    <property type="protein sequence ID" value="KAL3088764.1"/>
    <property type="molecule type" value="Genomic_DNA"/>
</dbReference>
<proteinExistence type="predicted"/>
<feature type="compositionally biased region" description="Polar residues" evidence="3">
    <location>
        <begin position="393"/>
        <end position="412"/>
    </location>
</feature>
<evidence type="ECO:0000256" key="2">
    <source>
        <dbReference type="ARBA" id="ARBA00023134"/>
    </source>
</evidence>
<protein>
    <recommendedName>
        <fullName evidence="4">G domain-containing protein</fullName>
    </recommendedName>
</protein>
<accession>A0ABD2JDY8</accession>
<evidence type="ECO:0000256" key="3">
    <source>
        <dbReference type="SAM" id="MobiDB-lite"/>
    </source>
</evidence>
<evidence type="ECO:0000259" key="4">
    <source>
        <dbReference type="Pfam" id="PF01926"/>
    </source>
</evidence>
<dbReference type="PANTHER" id="PTHR42698:SF1">
    <property type="entry name" value="GTPASE ERA, MITOCHONDRIAL"/>
    <property type="match status" value="1"/>
</dbReference>
<dbReference type="AlphaFoldDB" id="A0ABD2JDY8"/>
<dbReference type="GO" id="GO:0005525">
    <property type="term" value="F:GTP binding"/>
    <property type="evidence" value="ECO:0007669"/>
    <property type="project" value="UniProtKB-KW"/>
</dbReference>